<dbReference type="Pfam" id="PF06985">
    <property type="entry name" value="HET"/>
    <property type="match status" value="1"/>
</dbReference>
<feature type="domain" description="Heterokaryon incompatibility" evidence="1">
    <location>
        <begin position="270"/>
        <end position="438"/>
    </location>
</feature>
<accession>A0AAN7A4M3</accession>
<name>A0AAN7A4M3_9PEZI</name>
<reference evidence="2" key="1">
    <citation type="journal article" date="2023" name="Mol. Phylogenet. Evol.">
        <title>Genome-scale phylogeny and comparative genomics of the fungal order Sordariales.</title>
        <authorList>
            <person name="Hensen N."/>
            <person name="Bonometti L."/>
            <person name="Westerberg I."/>
            <person name="Brannstrom I.O."/>
            <person name="Guillou S."/>
            <person name="Cros-Aarteil S."/>
            <person name="Calhoun S."/>
            <person name="Haridas S."/>
            <person name="Kuo A."/>
            <person name="Mondo S."/>
            <person name="Pangilinan J."/>
            <person name="Riley R."/>
            <person name="LaButti K."/>
            <person name="Andreopoulos B."/>
            <person name="Lipzen A."/>
            <person name="Chen C."/>
            <person name="Yan M."/>
            <person name="Daum C."/>
            <person name="Ng V."/>
            <person name="Clum A."/>
            <person name="Steindorff A."/>
            <person name="Ohm R.A."/>
            <person name="Martin F."/>
            <person name="Silar P."/>
            <person name="Natvig D.O."/>
            <person name="Lalanne C."/>
            <person name="Gautier V."/>
            <person name="Ament-Velasquez S.L."/>
            <person name="Kruys A."/>
            <person name="Hutchinson M.I."/>
            <person name="Powell A.J."/>
            <person name="Barry K."/>
            <person name="Miller A.N."/>
            <person name="Grigoriev I.V."/>
            <person name="Debuchy R."/>
            <person name="Gladieux P."/>
            <person name="Hiltunen Thoren M."/>
            <person name="Johannesson H."/>
        </authorList>
    </citation>
    <scope>NUCLEOTIDE SEQUENCE</scope>
    <source>
        <strain evidence="2">CBS 892.96</strain>
    </source>
</reference>
<dbReference type="PANTHER" id="PTHR33112">
    <property type="entry name" value="DOMAIN PROTEIN, PUTATIVE-RELATED"/>
    <property type="match status" value="1"/>
</dbReference>
<evidence type="ECO:0000259" key="1">
    <source>
        <dbReference type="Pfam" id="PF06985"/>
    </source>
</evidence>
<keyword evidence="3" id="KW-1185">Reference proteome</keyword>
<gene>
    <name evidence="2" type="ORF">QBC36DRAFT_247954</name>
</gene>
<evidence type="ECO:0000313" key="3">
    <source>
        <dbReference type="Proteomes" id="UP001302321"/>
    </source>
</evidence>
<dbReference type="InterPro" id="IPR010730">
    <property type="entry name" value="HET"/>
</dbReference>
<protein>
    <submittedName>
        <fullName evidence="2">Heterokaryon incompatibility protein-domain-containing protein</fullName>
    </submittedName>
</protein>
<proteinExistence type="predicted"/>
<sequence length="833" mass="94369">MLIIANHKIFSALLTMEISSATLCDRCREIPFLSLSCPTRGDLDRALNAKKHNRQHLLTRTLPLREKDSRETEVPSKVELGSLEKIERSAQSCELCALVWSVVQRQGGIYEGNVKIPSGDEMVCCIRTDPRFGYVTDSLMDGEGVCPDTLVLLCRMSMTVEAADNRWIPLAWFDQFAQACNPGVLLPPTTPVPINNRSAGEGMLFAGRKIPETVDLSLLRRWIEICDSEHENTCLLDVDDDITFDRIRMIDVRQRCIKTFENTSHTEIKYIALSYVWGRSQKVMLTKASKPDFERPGFFGQDLDVPQTIADALTLTEGLGIEYLWVDALCIVQDDTDDLKLQIGNAASIYHAASLTLVASSGLDCNAGLAGLRPGTRASSFKQQEVVVIPPGDEKFPSGLSLVTTCRSQRQNWPADYKIVDDDLDLSVWSSRGWTLQERVLSRRNLVFTDEQVVWVCDGGYFCEESCFEPPPSDKTTMSPFKTPLRVEPFGAVLKPSSMKSISGAVTRDWTSRRRFWEKYGRLVEMYTRRNFTYPGDMFDGFRGISAGFQTITGEELHWGHPRSRFELSLSWRSTYGLYRRAELSTLPMTSLNTRVGFPSWSWMGWKGQAEFEVTDERLETESPAIRCFVHKSESMDETVVVPVSRPNQGYMQAPEPLKRKTRVIGYGSDLREMNVLLSDIQKHSPTLHSRLHTIPNEHVLFFWASCASTTQFQLEVPPELLLKEKTPTIADWISQARPTIKNLDGGVVGSLDRMDDTEYWNLVLDEDRYDIGFVVVGRRHIPDLPQFPAMLLVLQVRWNGDGEVAERLNIGEIQEEAWLQDEKAEIRLVSLM</sequence>
<comment type="caution">
    <text evidence="2">The sequence shown here is derived from an EMBL/GenBank/DDBJ whole genome shotgun (WGS) entry which is preliminary data.</text>
</comment>
<reference evidence="2" key="2">
    <citation type="submission" date="2023-05" db="EMBL/GenBank/DDBJ databases">
        <authorList>
            <consortium name="Lawrence Berkeley National Laboratory"/>
            <person name="Steindorff A."/>
            <person name="Hensen N."/>
            <person name="Bonometti L."/>
            <person name="Westerberg I."/>
            <person name="Brannstrom I.O."/>
            <person name="Guillou S."/>
            <person name="Cros-Aarteil S."/>
            <person name="Calhoun S."/>
            <person name="Haridas S."/>
            <person name="Kuo A."/>
            <person name="Mondo S."/>
            <person name="Pangilinan J."/>
            <person name="Riley R."/>
            <person name="Labutti K."/>
            <person name="Andreopoulos B."/>
            <person name="Lipzen A."/>
            <person name="Chen C."/>
            <person name="Yanf M."/>
            <person name="Daum C."/>
            <person name="Ng V."/>
            <person name="Clum A."/>
            <person name="Ohm R."/>
            <person name="Martin F."/>
            <person name="Silar P."/>
            <person name="Natvig D."/>
            <person name="Lalanne C."/>
            <person name="Gautier V."/>
            <person name="Ament-Velasquez S.L."/>
            <person name="Kruys A."/>
            <person name="Hutchinson M.I."/>
            <person name="Powell A.J."/>
            <person name="Barry K."/>
            <person name="Miller A.N."/>
            <person name="Grigoriev I.V."/>
            <person name="Debuchy R."/>
            <person name="Gladieux P."/>
            <person name="Thoren M.H."/>
            <person name="Johannesson H."/>
        </authorList>
    </citation>
    <scope>NUCLEOTIDE SEQUENCE</scope>
    <source>
        <strain evidence="2">CBS 892.96</strain>
    </source>
</reference>
<organism evidence="2 3">
    <name type="scientific">Triangularia setosa</name>
    <dbReference type="NCBI Taxonomy" id="2587417"/>
    <lineage>
        <taxon>Eukaryota</taxon>
        <taxon>Fungi</taxon>
        <taxon>Dikarya</taxon>
        <taxon>Ascomycota</taxon>
        <taxon>Pezizomycotina</taxon>
        <taxon>Sordariomycetes</taxon>
        <taxon>Sordariomycetidae</taxon>
        <taxon>Sordariales</taxon>
        <taxon>Podosporaceae</taxon>
        <taxon>Triangularia</taxon>
    </lineage>
</organism>
<evidence type="ECO:0000313" key="2">
    <source>
        <dbReference type="EMBL" id="KAK4172252.1"/>
    </source>
</evidence>
<dbReference type="Proteomes" id="UP001302321">
    <property type="component" value="Unassembled WGS sequence"/>
</dbReference>
<dbReference type="EMBL" id="MU866447">
    <property type="protein sequence ID" value="KAK4172252.1"/>
    <property type="molecule type" value="Genomic_DNA"/>
</dbReference>
<dbReference type="AlphaFoldDB" id="A0AAN7A4M3"/>
<dbReference type="PANTHER" id="PTHR33112:SF14">
    <property type="entry name" value="HETEROKARYON INCOMPATIBILITY DOMAIN-CONTAINING PROTEIN"/>
    <property type="match status" value="1"/>
</dbReference>